<evidence type="ECO:0000313" key="2">
    <source>
        <dbReference type="Proteomes" id="UP001060215"/>
    </source>
</evidence>
<gene>
    <name evidence="1" type="ORF">LOK49_LG09G01912</name>
</gene>
<proteinExistence type="predicted"/>
<accession>A0ACC0GIS5</accession>
<protein>
    <submittedName>
        <fullName evidence="1">Ubiquitin-conjugating enzyme E2 24</fullName>
    </submittedName>
</protein>
<sequence length="687" mass="76943">MISFHLRGFIQGDIVCSATDPSGQMGRVVNVDMFVDLENLDGKKIKNVNSRKIRRIRSVSVGDYVVHGPWLGRVDKIVDSVTILFDDGTKSELTTMGPEKLVPLSPDLLEDSQYPYYPGQRVRVELHTVSKSARWLCGTWKEKRDEGTICAVEAGFLYVDWLACALLGSEKAPAPPCMQDSKNLTFLSYFSHANWQLGDWCMLPTADCKGVMDQIFLGASTFDLCKGHKQAEKVFQEIFVIVKTKTNVDVLWQDGSYSTGIDSPSLCPVNIVDAHDFWVDQFVLEKGTSDDPHVHGAQRWGVIEEETVSAYELVEHPDYSYCPGDVVFQWEKNQLVDEEADLKVKNCGGEQNVFLNNDYLSCIGIVMGFKDGNVEVKWASGHITKVAPYEIFRMDKYEGSSPNLVPHGENAEQLTQEMTRYDEQPLHPKEKVLLDIGSHFLPQAAIEIFTSIVGSLFGSVGSTSRSGTSDLALEERHGVVSNSEEDLPESCNLCTEDPPVVVDDVKTFGQTNLGQKVKATEEESPFILIGLQCQQRITIISGEKRLVEKGPARMEHSGERSSCILRHSWKNTSASALKIFCWLVRHIWKEFQLAVLLDTEKVSKKINMGILWGSRSCFPSSTLSLWKHLPTRVSIAANILILEFECDPVDINNEDDEINNRKSSPTSCLITMVRWFSAEDQDGNDTF</sequence>
<name>A0ACC0GIS5_9ERIC</name>
<dbReference type="EMBL" id="CM045765">
    <property type="protein sequence ID" value="KAI8000854.1"/>
    <property type="molecule type" value="Genomic_DNA"/>
</dbReference>
<evidence type="ECO:0000313" key="1">
    <source>
        <dbReference type="EMBL" id="KAI8000854.1"/>
    </source>
</evidence>
<dbReference type="Proteomes" id="UP001060215">
    <property type="component" value="Chromosome 8"/>
</dbReference>
<comment type="caution">
    <text evidence="1">The sequence shown here is derived from an EMBL/GenBank/DDBJ whole genome shotgun (WGS) entry which is preliminary data.</text>
</comment>
<organism evidence="1 2">
    <name type="scientific">Camellia lanceoleosa</name>
    <dbReference type="NCBI Taxonomy" id="1840588"/>
    <lineage>
        <taxon>Eukaryota</taxon>
        <taxon>Viridiplantae</taxon>
        <taxon>Streptophyta</taxon>
        <taxon>Embryophyta</taxon>
        <taxon>Tracheophyta</taxon>
        <taxon>Spermatophyta</taxon>
        <taxon>Magnoliopsida</taxon>
        <taxon>eudicotyledons</taxon>
        <taxon>Gunneridae</taxon>
        <taxon>Pentapetalae</taxon>
        <taxon>asterids</taxon>
        <taxon>Ericales</taxon>
        <taxon>Theaceae</taxon>
        <taxon>Camellia</taxon>
    </lineage>
</organism>
<reference evidence="1 2" key="1">
    <citation type="journal article" date="2022" name="Plant J.">
        <title>Chromosome-level genome of Camellia lanceoleosa provides a valuable resource for understanding genome evolution and self-incompatibility.</title>
        <authorList>
            <person name="Gong W."/>
            <person name="Xiao S."/>
            <person name="Wang L."/>
            <person name="Liao Z."/>
            <person name="Chang Y."/>
            <person name="Mo W."/>
            <person name="Hu G."/>
            <person name="Li W."/>
            <person name="Zhao G."/>
            <person name="Zhu H."/>
            <person name="Hu X."/>
            <person name="Ji K."/>
            <person name="Xiang X."/>
            <person name="Song Q."/>
            <person name="Yuan D."/>
            <person name="Jin S."/>
            <person name="Zhang L."/>
        </authorList>
    </citation>
    <scope>NUCLEOTIDE SEQUENCE [LARGE SCALE GENOMIC DNA]</scope>
    <source>
        <strain evidence="1">SQ_2022a</strain>
    </source>
</reference>
<keyword evidence="2" id="KW-1185">Reference proteome</keyword>